<evidence type="ECO:0000256" key="1">
    <source>
        <dbReference type="ARBA" id="ARBA00022723"/>
    </source>
</evidence>
<keyword evidence="3" id="KW-0460">Magnesium</keyword>
<accession>A0A1Y6D2F7</accession>
<dbReference type="STRING" id="1760988.SAMN02949497_2075"/>
<keyword evidence="5" id="KW-1185">Reference proteome</keyword>
<gene>
    <name evidence="4" type="ORF">SAMN02949497_2075</name>
</gene>
<dbReference type="EMBL" id="FXAM01000001">
    <property type="protein sequence ID" value="SMF94742.1"/>
    <property type="molecule type" value="Genomic_DNA"/>
</dbReference>
<dbReference type="Proteomes" id="UP000192923">
    <property type="component" value="Unassembled WGS sequence"/>
</dbReference>
<keyword evidence="1" id="KW-0479">Metal-binding</keyword>
<dbReference type="PANTHER" id="PTHR43344:SF13">
    <property type="entry name" value="PHOSPHATASE RV3661-RELATED"/>
    <property type="match status" value="1"/>
</dbReference>
<proteinExistence type="predicted"/>
<dbReference type="Gene3D" id="3.40.50.1000">
    <property type="entry name" value="HAD superfamily/HAD-like"/>
    <property type="match status" value="1"/>
</dbReference>
<dbReference type="NCBIfam" id="TIGR01488">
    <property type="entry name" value="HAD-SF-IB"/>
    <property type="match status" value="1"/>
</dbReference>
<evidence type="ECO:0000256" key="3">
    <source>
        <dbReference type="ARBA" id="ARBA00022842"/>
    </source>
</evidence>
<dbReference type="SUPFAM" id="SSF56784">
    <property type="entry name" value="HAD-like"/>
    <property type="match status" value="1"/>
</dbReference>
<dbReference type="Gene3D" id="1.20.1440.100">
    <property type="entry name" value="SG protein - dephosphorylation function"/>
    <property type="match status" value="1"/>
</dbReference>
<dbReference type="AlphaFoldDB" id="A0A1Y6D2F7"/>
<dbReference type="InterPro" id="IPR023214">
    <property type="entry name" value="HAD_sf"/>
</dbReference>
<reference evidence="4 5" key="1">
    <citation type="submission" date="2016-12" db="EMBL/GenBank/DDBJ databases">
        <authorList>
            <person name="Song W.-J."/>
            <person name="Kurnit D.M."/>
        </authorList>
    </citation>
    <scope>NUCLEOTIDE SEQUENCE [LARGE SCALE GENOMIC DNA]</scope>
    <source>
        <strain evidence="4 5">175</strain>
    </source>
</reference>
<sequence length="285" mass="30677">MPAKSGGVAAVCAILWGKIRGKLRELPHVASHSGAGPACVPPPAVDNGLPAPDGAASRIPIRRYLMKSAAFFDLDKTLLPFSTEKRFVQRLHARKLVGLRQLLGVLLAYLRYQRLDEAGYAAMKRGIVRDLLRGKSRAEIAAVAEQVFREVFAPAIHPEARAVIAQHRAEGRAVYLVSATVDAVADCFAAHLEVDGCHATTLEVVAGRFTGEVVGGVCYGGAKAGIVREIAEREGIDLALSHAYGDSYEDRYMLAAVGYPVAVNPDRRLAAWAGERGWNLARWGT</sequence>
<evidence type="ECO:0000256" key="2">
    <source>
        <dbReference type="ARBA" id="ARBA00022801"/>
    </source>
</evidence>
<protein>
    <submittedName>
        <fullName evidence="4">HAD-superfamily subfamily IB hydrolase, TIGR01490</fullName>
    </submittedName>
</protein>
<dbReference type="PANTHER" id="PTHR43344">
    <property type="entry name" value="PHOSPHOSERINE PHOSPHATASE"/>
    <property type="match status" value="1"/>
</dbReference>
<dbReference type="InterPro" id="IPR036412">
    <property type="entry name" value="HAD-like_sf"/>
</dbReference>
<evidence type="ECO:0000313" key="4">
    <source>
        <dbReference type="EMBL" id="SMF94742.1"/>
    </source>
</evidence>
<dbReference type="InterPro" id="IPR050582">
    <property type="entry name" value="HAD-like_SerB"/>
</dbReference>
<dbReference type="GO" id="GO:0016787">
    <property type="term" value="F:hydrolase activity"/>
    <property type="evidence" value="ECO:0007669"/>
    <property type="project" value="UniProtKB-KW"/>
</dbReference>
<dbReference type="NCBIfam" id="TIGR01490">
    <property type="entry name" value="HAD-SF-IB-hyp1"/>
    <property type="match status" value="1"/>
</dbReference>
<name>A0A1Y6D2F7_9GAMM</name>
<dbReference type="CDD" id="cd02612">
    <property type="entry name" value="HAD_PGPPase"/>
    <property type="match status" value="1"/>
</dbReference>
<dbReference type="GO" id="GO:0046872">
    <property type="term" value="F:metal ion binding"/>
    <property type="evidence" value="ECO:0007669"/>
    <property type="project" value="UniProtKB-KW"/>
</dbReference>
<dbReference type="InterPro" id="IPR006385">
    <property type="entry name" value="HAD_hydro_SerB1"/>
</dbReference>
<organism evidence="4 5">
    <name type="scientific">Methylomagnum ishizawai</name>
    <dbReference type="NCBI Taxonomy" id="1760988"/>
    <lineage>
        <taxon>Bacteria</taxon>
        <taxon>Pseudomonadati</taxon>
        <taxon>Pseudomonadota</taxon>
        <taxon>Gammaproteobacteria</taxon>
        <taxon>Methylococcales</taxon>
        <taxon>Methylococcaceae</taxon>
        <taxon>Methylomagnum</taxon>
    </lineage>
</organism>
<keyword evidence="2 4" id="KW-0378">Hydrolase</keyword>
<dbReference type="Pfam" id="PF12710">
    <property type="entry name" value="HAD"/>
    <property type="match status" value="1"/>
</dbReference>
<dbReference type="OrthoDB" id="9784466at2"/>
<evidence type="ECO:0000313" key="5">
    <source>
        <dbReference type="Proteomes" id="UP000192923"/>
    </source>
</evidence>